<dbReference type="EMBL" id="AP022853">
    <property type="protein sequence ID" value="BCB26532.1"/>
    <property type="molecule type" value="Genomic_DNA"/>
</dbReference>
<dbReference type="Proteomes" id="UP000502260">
    <property type="component" value="Chromosome"/>
</dbReference>
<evidence type="ECO:0000259" key="3">
    <source>
        <dbReference type="Pfam" id="PF13649"/>
    </source>
</evidence>
<dbReference type="KEGG" id="slac:SKTS_14180"/>
<sequence length="269" mass="29470">MNNMPDFSQMAASYQQRAVVQQSAGETLLEMLDIRPGEDVLDLACGPGALTARMRERTDGRVVGCDAAAGMIAEARSRHGSAGIEFVASDAARLPFMAEFDAIYCNSAFQWFDDPASVLTACLDALRAGGRMAMQAPAKKEFCPNFVAAVGDLHRHEDTREAFARFRSPWRFLENAENYARLFADAGFTVAESRMEAVVNRCSAQQAMEIFLSGAAVAYLNPHHYRGDVPADFFSRAAQIVAAALERQCGSDGMVELTFHRVFVLAHKK</sequence>
<keyword evidence="5" id="KW-1185">Reference proteome</keyword>
<evidence type="ECO:0000313" key="4">
    <source>
        <dbReference type="EMBL" id="BCB26532.1"/>
    </source>
</evidence>
<dbReference type="GO" id="GO:0008168">
    <property type="term" value="F:methyltransferase activity"/>
    <property type="evidence" value="ECO:0007669"/>
    <property type="project" value="UniProtKB-KW"/>
</dbReference>
<dbReference type="AlphaFoldDB" id="A0A6F8VC37"/>
<feature type="domain" description="Methyltransferase" evidence="3">
    <location>
        <begin position="40"/>
        <end position="130"/>
    </location>
</feature>
<dbReference type="InterPro" id="IPR029063">
    <property type="entry name" value="SAM-dependent_MTases_sf"/>
</dbReference>
<protein>
    <recommendedName>
        <fullName evidence="3">Methyltransferase domain-containing protein</fullName>
    </recommendedName>
</protein>
<dbReference type="CDD" id="cd02440">
    <property type="entry name" value="AdoMet_MTases"/>
    <property type="match status" value="1"/>
</dbReference>
<dbReference type="PANTHER" id="PTHR43861">
    <property type="entry name" value="TRANS-ACONITATE 2-METHYLTRANSFERASE-RELATED"/>
    <property type="match status" value="1"/>
</dbReference>
<proteinExistence type="predicted"/>
<dbReference type="PANTHER" id="PTHR43861:SF1">
    <property type="entry name" value="TRANS-ACONITATE 2-METHYLTRANSFERASE"/>
    <property type="match status" value="1"/>
</dbReference>
<reference evidence="5" key="1">
    <citation type="submission" date="2020-03" db="EMBL/GenBank/DDBJ databases">
        <title>Complete genome sequence of sulfur-oxidizing bacterium skT11.</title>
        <authorList>
            <person name="Kanda M."/>
            <person name="Kojima H."/>
            <person name="Fukui M."/>
        </authorList>
    </citation>
    <scope>NUCLEOTIDE SEQUENCE [LARGE SCALE GENOMIC DNA]</scope>
    <source>
        <strain evidence="5">skT11</strain>
    </source>
</reference>
<dbReference type="InterPro" id="IPR041698">
    <property type="entry name" value="Methyltransf_25"/>
</dbReference>
<name>A0A6F8VC37_9PROT</name>
<evidence type="ECO:0000256" key="1">
    <source>
        <dbReference type="ARBA" id="ARBA00022603"/>
    </source>
</evidence>
<accession>A0A6F8VC37</accession>
<dbReference type="Pfam" id="PF13649">
    <property type="entry name" value="Methyltransf_25"/>
    <property type="match status" value="1"/>
</dbReference>
<dbReference type="GO" id="GO:0032259">
    <property type="term" value="P:methylation"/>
    <property type="evidence" value="ECO:0007669"/>
    <property type="project" value="UniProtKB-KW"/>
</dbReference>
<evidence type="ECO:0000256" key="2">
    <source>
        <dbReference type="ARBA" id="ARBA00022679"/>
    </source>
</evidence>
<keyword evidence="2" id="KW-0808">Transferase</keyword>
<organism evidence="4 5">
    <name type="scientific">Sulfurimicrobium lacus</name>
    <dbReference type="NCBI Taxonomy" id="2715678"/>
    <lineage>
        <taxon>Bacteria</taxon>
        <taxon>Pseudomonadati</taxon>
        <taxon>Pseudomonadota</taxon>
        <taxon>Betaproteobacteria</taxon>
        <taxon>Nitrosomonadales</taxon>
        <taxon>Sulfuricellaceae</taxon>
        <taxon>Sulfurimicrobium</taxon>
    </lineage>
</organism>
<keyword evidence="1" id="KW-0489">Methyltransferase</keyword>
<dbReference type="SUPFAM" id="SSF53335">
    <property type="entry name" value="S-adenosyl-L-methionine-dependent methyltransferases"/>
    <property type="match status" value="1"/>
</dbReference>
<gene>
    <name evidence="4" type="ORF">SKTS_14180</name>
</gene>
<evidence type="ECO:0000313" key="5">
    <source>
        <dbReference type="Proteomes" id="UP000502260"/>
    </source>
</evidence>
<dbReference type="Gene3D" id="3.40.50.150">
    <property type="entry name" value="Vaccinia Virus protein VP39"/>
    <property type="match status" value="1"/>
</dbReference>